<reference evidence="2" key="3">
    <citation type="submission" date="2025-09" db="UniProtKB">
        <authorList>
            <consortium name="Ensembl"/>
        </authorList>
    </citation>
    <scope>IDENTIFICATION</scope>
</reference>
<dbReference type="InParanoid" id="H2ZQ28"/>
<dbReference type="HOGENOM" id="CLU_1926844_0_0_1"/>
<sequence length="131" mass="15201">MYMAIKAMDELSNIAPTSNIVRIVYQRRTTSTSRTRCKECNGVRSLEECDRRGTVRTCQRQDVCSMEVRINGGRRTISVFCKQKQACKNELQQNNQQCRRNMQNKTCRCCCEKPSCNATNFTCITTYNNFQ</sequence>
<name>H2ZQ28_CIOSA</name>
<feature type="coiled-coil region" evidence="1">
    <location>
        <begin position="81"/>
        <end position="108"/>
    </location>
</feature>
<reference evidence="2" key="2">
    <citation type="submission" date="2025-08" db="UniProtKB">
        <authorList>
            <consortium name="Ensembl"/>
        </authorList>
    </citation>
    <scope>IDENTIFICATION</scope>
</reference>
<dbReference type="GeneTree" id="ENSGT00940000172303"/>
<keyword evidence="3" id="KW-1185">Reference proteome</keyword>
<proteinExistence type="predicted"/>
<evidence type="ECO:0000313" key="3">
    <source>
        <dbReference type="Proteomes" id="UP000007875"/>
    </source>
</evidence>
<dbReference type="Ensembl" id="ENSCSAVT00000019906.1">
    <property type="protein sequence ID" value="ENSCSAVP00000019694.1"/>
    <property type="gene ID" value="ENSCSAVG00000011547.1"/>
</dbReference>
<dbReference type="AlphaFoldDB" id="H2ZQ28"/>
<reference evidence="3" key="1">
    <citation type="submission" date="2003-08" db="EMBL/GenBank/DDBJ databases">
        <authorList>
            <person name="Birren B."/>
            <person name="Nusbaum C."/>
            <person name="Abebe A."/>
            <person name="Abouelleil A."/>
            <person name="Adekoya E."/>
            <person name="Ait-zahra M."/>
            <person name="Allen N."/>
            <person name="Allen T."/>
            <person name="An P."/>
            <person name="Anderson M."/>
            <person name="Anderson S."/>
            <person name="Arachchi H."/>
            <person name="Armbruster J."/>
            <person name="Bachantsang P."/>
            <person name="Baldwin J."/>
            <person name="Barry A."/>
            <person name="Bayul T."/>
            <person name="Blitshsteyn B."/>
            <person name="Bloom T."/>
            <person name="Blye J."/>
            <person name="Boguslavskiy L."/>
            <person name="Borowsky M."/>
            <person name="Boukhgalter B."/>
            <person name="Brunache A."/>
            <person name="Butler J."/>
            <person name="Calixte N."/>
            <person name="Calvo S."/>
            <person name="Camarata J."/>
            <person name="Campo K."/>
            <person name="Chang J."/>
            <person name="Cheshatsang Y."/>
            <person name="Citroen M."/>
            <person name="Collymore A."/>
            <person name="Considine T."/>
            <person name="Cook A."/>
            <person name="Cooke P."/>
            <person name="Corum B."/>
            <person name="Cuomo C."/>
            <person name="David R."/>
            <person name="Dawoe T."/>
            <person name="Degray S."/>
            <person name="Dodge S."/>
            <person name="Dooley K."/>
            <person name="Dorje P."/>
            <person name="Dorjee K."/>
            <person name="Dorris L."/>
            <person name="Duffey N."/>
            <person name="Dupes A."/>
            <person name="Elkins T."/>
            <person name="Engels R."/>
            <person name="Erickson J."/>
            <person name="Farina A."/>
            <person name="Faro S."/>
            <person name="Ferreira P."/>
            <person name="Fischer H."/>
            <person name="Fitzgerald M."/>
            <person name="Foley K."/>
            <person name="Gage D."/>
            <person name="Galagan J."/>
            <person name="Gearin G."/>
            <person name="Gnerre S."/>
            <person name="Gnirke A."/>
            <person name="Goyette A."/>
            <person name="Graham J."/>
            <person name="Grandbois E."/>
            <person name="Gyaltsen K."/>
            <person name="Hafez N."/>
            <person name="Hagopian D."/>
            <person name="Hagos B."/>
            <person name="Hall J."/>
            <person name="Hatcher B."/>
            <person name="Heller A."/>
            <person name="Higgins H."/>
            <person name="Honan T."/>
            <person name="Horn A."/>
            <person name="Houde N."/>
            <person name="Hughes L."/>
            <person name="Hulme W."/>
            <person name="Husby E."/>
            <person name="Iliev I."/>
            <person name="Jaffe D."/>
            <person name="Jones C."/>
            <person name="Kamal M."/>
            <person name="Kamat A."/>
            <person name="Kamvysselis M."/>
            <person name="Karlsson E."/>
            <person name="Kells C."/>
            <person name="Kieu A."/>
            <person name="Kisner P."/>
            <person name="Kodira C."/>
            <person name="Kulbokas E."/>
            <person name="Labutti K."/>
            <person name="Lama D."/>
            <person name="Landers T."/>
            <person name="Leger J."/>
            <person name="Levine S."/>
            <person name="Lewis D."/>
            <person name="Lewis T."/>
            <person name="Lindblad-toh K."/>
            <person name="Liu X."/>
            <person name="Lokyitsang T."/>
            <person name="Lokyitsang Y."/>
            <person name="Lucien O."/>
            <person name="Lui A."/>
            <person name="Ma L.J."/>
            <person name="Mabbitt R."/>
            <person name="Macdonald J."/>
            <person name="Maclean C."/>
            <person name="Major J."/>
            <person name="Manning J."/>
            <person name="Marabella R."/>
            <person name="Maru K."/>
            <person name="Matthews C."/>
            <person name="Mauceli E."/>
            <person name="Mccarthy M."/>
            <person name="Mcdonough S."/>
            <person name="Mcghee T."/>
            <person name="Meldrim J."/>
            <person name="Meneus L."/>
            <person name="Mesirov J."/>
            <person name="Mihalev A."/>
            <person name="Mihova T."/>
            <person name="Mikkelsen T."/>
            <person name="Mlenga V."/>
            <person name="Moru K."/>
            <person name="Mozes J."/>
            <person name="Mulrain L."/>
            <person name="Munson G."/>
            <person name="Naylor J."/>
            <person name="Newes C."/>
            <person name="Nguyen C."/>
            <person name="Nguyen N."/>
            <person name="Nguyen T."/>
            <person name="Nicol R."/>
            <person name="Nielsen C."/>
            <person name="Nizzari M."/>
            <person name="Norbu C."/>
            <person name="Norbu N."/>
            <person name="O'donnell P."/>
            <person name="Okoawo O."/>
            <person name="O'leary S."/>
            <person name="Omotosho B."/>
            <person name="O'neill K."/>
            <person name="Osman S."/>
            <person name="Parker S."/>
            <person name="Perrin D."/>
            <person name="Phunkhang P."/>
            <person name="Piqani B."/>
            <person name="Purcell S."/>
            <person name="Rachupka T."/>
            <person name="Ramasamy U."/>
            <person name="Rameau R."/>
            <person name="Ray V."/>
            <person name="Raymond C."/>
            <person name="Retta R."/>
            <person name="Richardson S."/>
            <person name="Rise C."/>
            <person name="Rodriguez J."/>
            <person name="Rogers J."/>
            <person name="Rogov P."/>
            <person name="Rutman M."/>
            <person name="Schupbach R."/>
            <person name="Seaman C."/>
            <person name="Settipalli S."/>
            <person name="Sharpe T."/>
            <person name="Sheridan J."/>
            <person name="Sherpa N."/>
            <person name="Shi J."/>
            <person name="Smirnov S."/>
            <person name="Smith C."/>
            <person name="Sougnez C."/>
            <person name="Spencer B."/>
            <person name="Stalker J."/>
            <person name="Stange-thomann N."/>
            <person name="Stavropoulos S."/>
            <person name="Stetson K."/>
            <person name="Stone C."/>
            <person name="Stone S."/>
            <person name="Stubbs M."/>
            <person name="Talamas J."/>
            <person name="Tchuinga P."/>
            <person name="Tenzing P."/>
            <person name="Tesfaye S."/>
            <person name="Theodore J."/>
            <person name="Thoulutsang Y."/>
            <person name="Topham K."/>
            <person name="Towey S."/>
            <person name="Tsamla T."/>
            <person name="Tsomo N."/>
            <person name="Vallee D."/>
            <person name="Vassiliev H."/>
            <person name="Venkataraman V."/>
            <person name="Vinson J."/>
            <person name="Vo A."/>
            <person name="Wade C."/>
            <person name="Wang S."/>
            <person name="Wangchuk T."/>
            <person name="Wangdi T."/>
            <person name="Whittaker C."/>
            <person name="Wilkinson J."/>
            <person name="Wu Y."/>
            <person name="Wyman D."/>
            <person name="Yadav S."/>
            <person name="Yang S."/>
            <person name="Yang X."/>
            <person name="Yeager S."/>
            <person name="Yee E."/>
            <person name="Young G."/>
            <person name="Zainoun J."/>
            <person name="Zembeck L."/>
            <person name="Zimmer A."/>
            <person name="Zody M."/>
            <person name="Lander E."/>
        </authorList>
    </citation>
    <scope>NUCLEOTIDE SEQUENCE [LARGE SCALE GENOMIC DNA]</scope>
</reference>
<dbReference type="Proteomes" id="UP000007875">
    <property type="component" value="Unassembled WGS sequence"/>
</dbReference>
<evidence type="ECO:0000313" key="2">
    <source>
        <dbReference type="Ensembl" id="ENSCSAVP00000019694.1"/>
    </source>
</evidence>
<protein>
    <submittedName>
        <fullName evidence="2">Uncharacterized protein</fullName>
    </submittedName>
</protein>
<accession>H2ZQ28</accession>
<organism evidence="2 3">
    <name type="scientific">Ciona savignyi</name>
    <name type="common">Pacific transparent sea squirt</name>
    <dbReference type="NCBI Taxonomy" id="51511"/>
    <lineage>
        <taxon>Eukaryota</taxon>
        <taxon>Metazoa</taxon>
        <taxon>Chordata</taxon>
        <taxon>Tunicata</taxon>
        <taxon>Ascidiacea</taxon>
        <taxon>Phlebobranchia</taxon>
        <taxon>Cionidae</taxon>
        <taxon>Ciona</taxon>
    </lineage>
</organism>
<keyword evidence="1" id="KW-0175">Coiled coil</keyword>
<evidence type="ECO:0000256" key="1">
    <source>
        <dbReference type="SAM" id="Coils"/>
    </source>
</evidence>
<dbReference type="OMA" id="TRCKECN"/>